<name>A0A0E9U7D4_ANGAN</name>
<proteinExistence type="predicted"/>
<evidence type="ECO:0000313" key="1">
    <source>
        <dbReference type="EMBL" id="JAH61662.1"/>
    </source>
</evidence>
<dbReference type="EMBL" id="GBXM01046915">
    <property type="protein sequence ID" value="JAH61662.1"/>
    <property type="molecule type" value="Transcribed_RNA"/>
</dbReference>
<organism evidence="1">
    <name type="scientific">Anguilla anguilla</name>
    <name type="common">European freshwater eel</name>
    <name type="synonym">Muraena anguilla</name>
    <dbReference type="NCBI Taxonomy" id="7936"/>
    <lineage>
        <taxon>Eukaryota</taxon>
        <taxon>Metazoa</taxon>
        <taxon>Chordata</taxon>
        <taxon>Craniata</taxon>
        <taxon>Vertebrata</taxon>
        <taxon>Euteleostomi</taxon>
        <taxon>Actinopterygii</taxon>
        <taxon>Neopterygii</taxon>
        <taxon>Teleostei</taxon>
        <taxon>Anguilliformes</taxon>
        <taxon>Anguillidae</taxon>
        <taxon>Anguilla</taxon>
    </lineage>
</organism>
<sequence>MYYLFFAQYETIMLCDPILYLGLLTRGKIHRLHKQSIHLDQGTVIFIYLCVMSADWPRTAEGTVRITLFVGMDNYSISLHYTKTEHEM</sequence>
<reference evidence="1" key="1">
    <citation type="submission" date="2014-11" db="EMBL/GenBank/DDBJ databases">
        <authorList>
            <person name="Amaro Gonzalez C."/>
        </authorList>
    </citation>
    <scope>NUCLEOTIDE SEQUENCE</scope>
</reference>
<protein>
    <submittedName>
        <fullName evidence="1">Uncharacterized protein</fullName>
    </submittedName>
</protein>
<accession>A0A0E9U7D4</accession>
<dbReference type="AlphaFoldDB" id="A0A0E9U7D4"/>
<reference evidence="1" key="2">
    <citation type="journal article" date="2015" name="Fish Shellfish Immunol.">
        <title>Early steps in the European eel (Anguilla anguilla)-Vibrio vulnificus interaction in the gills: Role of the RtxA13 toxin.</title>
        <authorList>
            <person name="Callol A."/>
            <person name="Pajuelo D."/>
            <person name="Ebbesson L."/>
            <person name="Teles M."/>
            <person name="MacKenzie S."/>
            <person name="Amaro C."/>
        </authorList>
    </citation>
    <scope>NUCLEOTIDE SEQUENCE</scope>
</reference>